<evidence type="ECO:0000313" key="3">
    <source>
        <dbReference type="Proteomes" id="UP000504636"/>
    </source>
</evidence>
<dbReference type="AlphaFoldDB" id="A0A6A6Y1X0"/>
<reference evidence="4" key="2">
    <citation type="submission" date="2020-04" db="EMBL/GenBank/DDBJ databases">
        <authorList>
            <consortium name="NCBI Genome Project"/>
        </authorList>
    </citation>
    <scope>NUCLEOTIDE SEQUENCE</scope>
    <source>
        <strain evidence="4">CBS 304.34</strain>
    </source>
</reference>
<dbReference type="OrthoDB" id="5953249at2759"/>
<evidence type="ECO:0000256" key="1">
    <source>
        <dbReference type="SAM" id="MobiDB-lite"/>
    </source>
</evidence>
<feature type="compositionally biased region" description="Polar residues" evidence="1">
    <location>
        <begin position="61"/>
        <end position="86"/>
    </location>
</feature>
<dbReference type="GeneID" id="54467144"/>
<accession>A0A6A6Y1X0</accession>
<name>A0A6A6Y1X0_9PEZI</name>
<evidence type="ECO:0000313" key="2">
    <source>
        <dbReference type="EMBL" id="KAF2802639.1"/>
    </source>
</evidence>
<evidence type="ECO:0000313" key="4">
    <source>
        <dbReference type="RefSeq" id="XP_033569603.1"/>
    </source>
</evidence>
<gene>
    <name evidence="2 4" type="ORF">BDZ99DRAFT_527361</name>
</gene>
<reference evidence="4" key="3">
    <citation type="submission" date="2025-04" db="UniProtKB">
        <authorList>
            <consortium name="RefSeq"/>
        </authorList>
    </citation>
    <scope>IDENTIFICATION</scope>
    <source>
        <strain evidence="4">CBS 304.34</strain>
    </source>
</reference>
<proteinExistence type="predicted"/>
<feature type="region of interest" description="Disordered" evidence="1">
    <location>
        <begin position="53"/>
        <end position="90"/>
    </location>
</feature>
<organism evidence="2">
    <name type="scientific">Mytilinidion resinicola</name>
    <dbReference type="NCBI Taxonomy" id="574789"/>
    <lineage>
        <taxon>Eukaryota</taxon>
        <taxon>Fungi</taxon>
        <taxon>Dikarya</taxon>
        <taxon>Ascomycota</taxon>
        <taxon>Pezizomycotina</taxon>
        <taxon>Dothideomycetes</taxon>
        <taxon>Pleosporomycetidae</taxon>
        <taxon>Mytilinidiales</taxon>
        <taxon>Mytilinidiaceae</taxon>
        <taxon>Mytilinidion</taxon>
    </lineage>
</organism>
<keyword evidence="3" id="KW-1185">Reference proteome</keyword>
<dbReference type="Proteomes" id="UP000504636">
    <property type="component" value="Unplaced"/>
</dbReference>
<dbReference type="EMBL" id="MU003722">
    <property type="protein sequence ID" value="KAF2802639.1"/>
    <property type="molecule type" value="Genomic_DNA"/>
</dbReference>
<dbReference type="RefSeq" id="XP_033569603.1">
    <property type="nucleotide sequence ID" value="XM_033726251.1"/>
</dbReference>
<protein>
    <submittedName>
        <fullName evidence="2 4">Uncharacterized protein</fullName>
    </submittedName>
</protein>
<reference evidence="2 4" key="1">
    <citation type="journal article" date="2020" name="Stud. Mycol.">
        <title>101 Dothideomycetes genomes: a test case for predicting lifestyles and emergence of pathogens.</title>
        <authorList>
            <person name="Haridas S."/>
            <person name="Albert R."/>
            <person name="Binder M."/>
            <person name="Bloem J."/>
            <person name="Labutti K."/>
            <person name="Salamov A."/>
            <person name="Andreopoulos B."/>
            <person name="Baker S."/>
            <person name="Barry K."/>
            <person name="Bills G."/>
            <person name="Bluhm B."/>
            <person name="Cannon C."/>
            <person name="Castanera R."/>
            <person name="Culley D."/>
            <person name="Daum C."/>
            <person name="Ezra D."/>
            <person name="Gonzalez J."/>
            <person name="Henrissat B."/>
            <person name="Kuo A."/>
            <person name="Liang C."/>
            <person name="Lipzen A."/>
            <person name="Lutzoni F."/>
            <person name="Magnuson J."/>
            <person name="Mondo S."/>
            <person name="Nolan M."/>
            <person name="Ohm R."/>
            <person name="Pangilinan J."/>
            <person name="Park H.-J."/>
            <person name="Ramirez L."/>
            <person name="Alfaro M."/>
            <person name="Sun H."/>
            <person name="Tritt A."/>
            <person name="Yoshinaga Y."/>
            <person name="Zwiers L.-H."/>
            <person name="Turgeon B."/>
            <person name="Goodwin S."/>
            <person name="Spatafora J."/>
            <person name="Crous P."/>
            <person name="Grigoriev I."/>
        </authorList>
    </citation>
    <scope>NUCLEOTIDE SEQUENCE</scope>
    <source>
        <strain evidence="2 4">CBS 304.34</strain>
    </source>
</reference>
<sequence>MGQQVEGGPDKASDFVINAIDFEDFEYNPYRLTEVGVAVPDSRDIRGSSARISFGEVEGGPSSTKTRYPHACTSNPPMNSQTSDTPLDNMPYVIGNNDTRSIVDQREERTMHLSNLYYRLQMRRDQLEAGTWALLNERIRNQTQIPELDAQNSAWGTEIFDPIIHRYHSSDKTGPESRISLSN</sequence>